<dbReference type="EMBL" id="JXBL01000001">
    <property type="protein sequence ID" value="KIE43611.1"/>
    <property type="molecule type" value="Genomic_DNA"/>
</dbReference>
<name>A0A0C1QZH9_9BACT</name>
<dbReference type="Proteomes" id="UP000031433">
    <property type="component" value="Unassembled WGS sequence"/>
</dbReference>
<accession>A0A0C1QZH9</accession>
<keyword evidence="2" id="KW-1185">Reference proteome</keyword>
<reference evidence="1 2" key="1">
    <citation type="submission" date="2015-01" db="EMBL/GenBank/DDBJ databases">
        <title>Genome sequence of the anaerobic bacterium Geobacter soli GSS01, a dissimilatory Fe(III) reducer from soil.</title>
        <authorList>
            <person name="Yang G."/>
            <person name="Zhou S."/>
        </authorList>
    </citation>
    <scope>NUCLEOTIDE SEQUENCE [LARGE SCALE GENOMIC DNA]</scope>
    <source>
        <strain evidence="1 2">GSS01</strain>
    </source>
</reference>
<dbReference type="AlphaFoldDB" id="A0A0C1QZH9"/>
<dbReference type="Gene3D" id="1.10.10.10">
    <property type="entry name" value="Winged helix-like DNA-binding domain superfamily/Winged helix DNA-binding domain"/>
    <property type="match status" value="1"/>
</dbReference>
<dbReference type="RefSeq" id="WP_010940839.1">
    <property type="nucleotide sequence ID" value="NZ_JXBL01000001.1"/>
</dbReference>
<protein>
    <submittedName>
        <fullName evidence="1">Uncharacterized protein</fullName>
    </submittedName>
</protein>
<sequence>MKRDIKIGIKSDDEFFSEARDLARSIDNGWRPEQPVERLYFEDLPTLLKYLTPKRFELLNTLHAMGHVSINALAKKLHRQYRNVFDDVKTLERLGLVEKDEESRFFVPWDEIDATFRLAA</sequence>
<organism evidence="1 2">
    <name type="scientific">Geobacter soli</name>
    <dbReference type="NCBI Taxonomy" id="1510391"/>
    <lineage>
        <taxon>Bacteria</taxon>
        <taxon>Pseudomonadati</taxon>
        <taxon>Thermodesulfobacteriota</taxon>
        <taxon>Desulfuromonadia</taxon>
        <taxon>Geobacterales</taxon>
        <taxon>Geobacteraceae</taxon>
        <taxon>Geobacter</taxon>
    </lineage>
</organism>
<comment type="caution">
    <text evidence="1">The sequence shown here is derived from an EMBL/GenBank/DDBJ whole genome shotgun (WGS) entry which is preliminary data.</text>
</comment>
<dbReference type="InterPro" id="IPR036388">
    <property type="entry name" value="WH-like_DNA-bd_sf"/>
</dbReference>
<proteinExistence type="predicted"/>
<gene>
    <name evidence="1" type="ORF">SE37_13715</name>
</gene>
<dbReference type="Pfam" id="PF25212">
    <property type="entry name" value="HVO_A0114"/>
    <property type="match status" value="1"/>
</dbReference>
<evidence type="ECO:0000313" key="2">
    <source>
        <dbReference type="Proteomes" id="UP000031433"/>
    </source>
</evidence>
<dbReference type="SUPFAM" id="SSF46785">
    <property type="entry name" value="Winged helix' DNA-binding domain"/>
    <property type="match status" value="1"/>
</dbReference>
<dbReference type="InterPro" id="IPR036390">
    <property type="entry name" value="WH_DNA-bd_sf"/>
</dbReference>
<evidence type="ECO:0000313" key="1">
    <source>
        <dbReference type="EMBL" id="KIE43611.1"/>
    </source>
</evidence>